<accession>A0A6G1I3K0</accession>
<evidence type="ECO:0000256" key="1">
    <source>
        <dbReference type="SAM" id="MobiDB-lite"/>
    </source>
</evidence>
<gene>
    <name evidence="3" type="ORF">EJ06DRAFT_345411</name>
</gene>
<dbReference type="EMBL" id="ML996691">
    <property type="protein sequence ID" value="KAF2402555.1"/>
    <property type="molecule type" value="Genomic_DNA"/>
</dbReference>
<dbReference type="Pfam" id="PF24086">
    <property type="entry name" value="DUF7371"/>
    <property type="match status" value="1"/>
</dbReference>
<dbReference type="OrthoDB" id="5385013at2759"/>
<evidence type="ECO:0000313" key="3">
    <source>
        <dbReference type="EMBL" id="KAF2402555.1"/>
    </source>
</evidence>
<feature type="region of interest" description="Disordered" evidence="1">
    <location>
        <begin position="29"/>
        <end position="48"/>
    </location>
</feature>
<reference evidence="3" key="1">
    <citation type="journal article" date="2020" name="Stud. Mycol.">
        <title>101 Dothideomycetes genomes: a test case for predicting lifestyles and emergence of pathogens.</title>
        <authorList>
            <person name="Haridas S."/>
            <person name="Albert R."/>
            <person name="Binder M."/>
            <person name="Bloem J."/>
            <person name="Labutti K."/>
            <person name="Salamov A."/>
            <person name="Andreopoulos B."/>
            <person name="Baker S."/>
            <person name="Barry K."/>
            <person name="Bills G."/>
            <person name="Bluhm B."/>
            <person name="Cannon C."/>
            <person name="Castanera R."/>
            <person name="Culley D."/>
            <person name="Daum C."/>
            <person name="Ezra D."/>
            <person name="Gonzalez J."/>
            <person name="Henrissat B."/>
            <person name="Kuo A."/>
            <person name="Liang C."/>
            <person name="Lipzen A."/>
            <person name="Lutzoni F."/>
            <person name="Magnuson J."/>
            <person name="Mondo S."/>
            <person name="Nolan M."/>
            <person name="Ohm R."/>
            <person name="Pangilinan J."/>
            <person name="Park H.-J."/>
            <person name="Ramirez L."/>
            <person name="Alfaro M."/>
            <person name="Sun H."/>
            <person name="Tritt A."/>
            <person name="Yoshinaga Y."/>
            <person name="Zwiers L.-H."/>
            <person name="Turgeon B."/>
            <person name="Goodwin S."/>
            <person name="Spatafora J."/>
            <person name="Crous P."/>
            <person name="Grigoriev I."/>
        </authorList>
    </citation>
    <scope>NUCLEOTIDE SEQUENCE</scope>
    <source>
        <strain evidence="3">CBS 262.69</strain>
    </source>
</reference>
<feature type="domain" description="DUF7371" evidence="2">
    <location>
        <begin position="95"/>
        <end position="290"/>
    </location>
</feature>
<evidence type="ECO:0000259" key="2">
    <source>
        <dbReference type="Pfam" id="PF24086"/>
    </source>
</evidence>
<keyword evidence="4" id="KW-1185">Reference proteome</keyword>
<dbReference type="AlphaFoldDB" id="A0A6G1I3K0"/>
<organism evidence="3 4">
    <name type="scientific">Trichodelitschia bisporula</name>
    <dbReference type="NCBI Taxonomy" id="703511"/>
    <lineage>
        <taxon>Eukaryota</taxon>
        <taxon>Fungi</taxon>
        <taxon>Dikarya</taxon>
        <taxon>Ascomycota</taxon>
        <taxon>Pezizomycotina</taxon>
        <taxon>Dothideomycetes</taxon>
        <taxon>Dothideomycetes incertae sedis</taxon>
        <taxon>Phaeotrichales</taxon>
        <taxon>Phaeotrichaceae</taxon>
        <taxon>Trichodelitschia</taxon>
    </lineage>
</organism>
<sequence>MKTKDSIPTGSFPTYTPVHGMGVFPSAAGASAPTGSSGTVGSFSAATGTTRPKASTLRITVNAASRSVGTAAIFSTATHKSTTTASIDACGADGERGNFTLTWDDEPLLVSKPNEVDFTPVFNPYHHMFFSNGYAYVPPPGEPFDAASAPNLAIFLPNASRTDVGSADGPAVQPGEIGAGPRANSKYFHFGAFSAEMGCDHSGLDFCQMMITGYGWEGGKQVVKVRQEVDIPPCDTMPHCKLSHIGFRQDFRDLSGIQFEAFINGTQRIFVMDNLQLQWTDNSCEAGTYRTSHRK</sequence>
<name>A0A6G1I3K0_9PEZI</name>
<dbReference type="InterPro" id="IPR055795">
    <property type="entry name" value="DUF7371"/>
</dbReference>
<evidence type="ECO:0000313" key="4">
    <source>
        <dbReference type="Proteomes" id="UP000799640"/>
    </source>
</evidence>
<protein>
    <recommendedName>
        <fullName evidence="2">DUF7371 domain-containing protein</fullName>
    </recommendedName>
</protein>
<feature type="compositionally biased region" description="Low complexity" evidence="1">
    <location>
        <begin position="29"/>
        <end position="42"/>
    </location>
</feature>
<dbReference type="Proteomes" id="UP000799640">
    <property type="component" value="Unassembled WGS sequence"/>
</dbReference>
<proteinExistence type="predicted"/>